<name>A0A423VWH7_9PEZI</name>
<gene>
    <name evidence="6" type="ORF">VMCG_08509</name>
</gene>
<dbReference type="GO" id="GO:0061186">
    <property type="term" value="P:negative regulation of silent mating-type cassette heterochromatin formation"/>
    <property type="evidence" value="ECO:0007669"/>
    <property type="project" value="TreeGrafter"/>
</dbReference>
<keyword evidence="2" id="KW-0863">Zinc-finger</keyword>
<feature type="compositionally biased region" description="Basic and acidic residues" evidence="4">
    <location>
        <begin position="293"/>
        <end position="305"/>
    </location>
</feature>
<dbReference type="PANTHER" id="PTHR47793">
    <property type="entry name" value="HISTONE DEACETYLASE COMPLEX SUBUNIT CTI6"/>
    <property type="match status" value="1"/>
</dbReference>
<evidence type="ECO:0000259" key="5">
    <source>
        <dbReference type="SMART" id="SM00249"/>
    </source>
</evidence>
<feature type="region of interest" description="Disordered" evidence="4">
    <location>
        <begin position="278"/>
        <end position="618"/>
    </location>
</feature>
<dbReference type="OrthoDB" id="418595at2759"/>
<feature type="compositionally biased region" description="Basic residues" evidence="4">
    <location>
        <begin position="467"/>
        <end position="478"/>
    </location>
</feature>
<proteinExistence type="predicted"/>
<evidence type="ECO:0000256" key="2">
    <source>
        <dbReference type="ARBA" id="ARBA00022771"/>
    </source>
</evidence>
<feature type="region of interest" description="Disordered" evidence="4">
    <location>
        <begin position="215"/>
        <end position="261"/>
    </location>
</feature>
<reference evidence="6 7" key="1">
    <citation type="submission" date="2015-09" db="EMBL/GenBank/DDBJ databases">
        <title>Host preference determinants of Valsa canker pathogens revealed by comparative genomics.</title>
        <authorList>
            <person name="Yin Z."/>
            <person name="Huang L."/>
        </authorList>
    </citation>
    <scope>NUCLEOTIDE SEQUENCE [LARGE SCALE GENOMIC DNA]</scope>
    <source>
        <strain evidence="6 7">03-1</strain>
    </source>
</reference>
<dbReference type="EMBL" id="LKEA01000036">
    <property type="protein sequence ID" value="ROV95446.1"/>
    <property type="molecule type" value="Genomic_DNA"/>
</dbReference>
<dbReference type="GO" id="GO:0033698">
    <property type="term" value="C:Rpd3L complex"/>
    <property type="evidence" value="ECO:0007669"/>
    <property type="project" value="TreeGrafter"/>
</dbReference>
<feature type="compositionally biased region" description="Polar residues" evidence="4">
    <location>
        <begin position="38"/>
        <end position="53"/>
    </location>
</feature>
<organism evidence="6 7">
    <name type="scientific">Cytospora schulzeri</name>
    <dbReference type="NCBI Taxonomy" id="448051"/>
    <lineage>
        <taxon>Eukaryota</taxon>
        <taxon>Fungi</taxon>
        <taxon>Dikarya</taxon>
        <taxon>Ascomycota</taxon>
        <taxon>Pezizomycotina</taxon>
        <taxon>Sordariomycetes</taxon>
        <taxon>Sordariomycetidae</taxon>
        <taxon>Diaporthales</taxon>
        <taxon>Cytosporaceae</taxon>
        <taxon>Cytospora</taxon>
    </lineage>
</organism>
<evidence type="ECO:0000313" key="7">
    <source>
        <dbReference type="Proteomes" id="UP000283895"/>
    </source>
</evidence>
<feature type="compositionally biased region" description="Low complexity" evidence="4">
    <location>
        <begin position="1"/>
        <end position="28"/>
    </location>
</feature>
<dbReference type="InterPro" id="IPR013083">
    <property type="entry name" value="Znf_RING/FYVE/PHD"/>
</dbReference>
<dbReference type="InterPro" id="IPR003903">
    <property type="entry name" value="UIM_dom"/>
</dbReference>
<feature type="compositionally biased region" description="Basic and acidic residues" evidence="4">
    <location>
        <begin position="353"/>
        <end position="383"/>
    </location>
</feature>
<dbReference type="SUPFAM" id="SSF57903">
    <property type="entry name" value="FYVE/PHD zinc finger"/>
    <property type="match status" value="1"/>
</dbReference>
<dbReference type="InterPro" id="IPR019786">
    <property type="entry name" value="Zinc_finger_PHD-type_CS"/>
</dbReference>
<keyword evidence="7" id="KW-1185">Reference proteome</keyword>
<feature type="compositionally biased region" description="Polar residues" evidence="4">
    <location>
        <begin position="598"/>
        <end position="608"/>
    </location>
</feature>
<evidence type="ECO:0000256" key="4">
    <source>
        <dbReference type="SAM" id="MobiDB-lite"/>
    </source>
</evidence>
<feature type="compositionally biased region" description="Pro residues" evidence="4">
    <location>
        <begin position="444"/>
        <end position="459"/>
    </location>
</feature>
<feature type="compositionally biased region" description="Acidic residues" evidence="4">
    <location>
        <begin position="317"/>
        <end position="332"/>
    </location>
</feature>
<feature type="compositionally biased region" description="Basic and acidic residues" evidence="4">
    <location>
        <begin position="79"/>
        <end position="94"/>
    </location>
</feature>
<dbReference type="InterPro" id="IPR053051">
    <property type="entry name" value="HDAC_complex_subunit"/>
</dbReference>
<accession>A0A423VWH7</accession>
<dbReference type="STRING" id="356882.A0A423VWH7"/>
<dbReference type="Pfam" id="PF20826">
    <property type="entry name" value="PHD_5"/>
    <property type="match status" value="1"/>
</dbReference>
<protein>
    <recommendedName>
        <fullName evidence="5">Zinc finger PHD-type domain-containing protein</fullName>
    </recommendedName>
</protein>
<dbReference type="InterPro" id="IPR011011">
    <property type="entry name" value="Znf_FYVE_PHD"/>
</dbReference>
<feature type="compositionally biased region" description="Basic and acidic residues" evidence="4">
    <location>
        <begin position="225"/>
        <end position="237"/>
    </location>
</feature>
<dbReference type="Gene3D" id="3.30.40.10">
    <property type="entry name" value="Zinc/RING finger domain, C3HC4 (zinc finger)"/>
    <property type="match status" value="1"/>
</dbReference>
<feature type="domain" description="Zinc finger PHD-type" evidence="5">
    <location>
        <begin position="112"/>
        <end position="189"/>
    </location>
</feature>
<dbReference type="PANTHER" id="PTHR47793:SF1">
    <property type="entry name" value="HISTONE DEACETYLASE COMPLEX SUBUNIT CTI6"/>
    <property type="match status" value="1"/>
</dbReference>
<keyword evidence="3" id="KW-0862">Zinc</keyword>
<dbReference type="Proteomes" id="UP000283895">
    <property type="component" value="Unassembled WGS sequence"/>
</dbReference>
<dbReference type="InterPro" id="IPR001965">
    <property type="entry name" value="Znf_PHD"/>
</dbReference>
<feature type="region of interest" description="Disordered" evidence="4">
    <location>
        <begin position="1"/>
        <end position="107"/>
    </location>
</feature>
<sequence>MAGNSPPRRSSRARTAQSQSQHSSTPSSLSGRPERTTRSLNKAASPQKSTPSLSDEPPDDSVASTDDLPTKRRRTRAQGQEEERGRPTPHHDTIEMAGDPDEIPEEDDGAVRCVCGYDDYPGPPPADEEKKQGLKDSIDVEPLLPSDINDDVAGLFVQCDVCNVWQHGACVGIMSEESTPDEYFCEDCRKDLHRIYIASNGQRYSRYLPLLPDRRLSSTRSRSPRSKDDKGSRETRSGRQSSITQASKRRSTMNSRDAAYDEEEQLRLAIEASKEISGHETAVEIGNRRSKRGRDDSEEKQELVKRPRTKSRTPSPTEDDNERADADEDSEETQNTRSGSKKPRLPVTRTQSQHKEKEREERERQRAEAAKKRSGRAERRRADGSTPASTILVKGLDAQVDTDSDPSEELPLAARVAANRTASDKTAPTAANEPKLEPTLAVEAPPPSSQPTPDTPPTNTPVQTSSKPKRSQAKRGKGRNQYTKDREAREETSPPRSQSRDVQGHDTGNSHHYHHHGKSAEGPSKPHSRSKGGFNSKVSMTDLKRKAHAMLDYISRTQVEMAGETTPPNHESPKPGESAVPQVTENGAPSAERKPPERSTTNGESSTAGADAKKDFKDMSSMEMMARLSTDLIKWQKEFAF</sequence>
<dbReference type="GO" id="GO:0061188">
    <property type="term" value="P:negative regulation of rDNA heterochromatin formation"/>
    <property type="evidence" value="ECO:0007669"/>
    <property type="project" value="TreeGrafter"/>
</dbReference>
<dbReference type="PROSITE" id="PS50330">
    <property type="entry name" value="UIM"/>
    <property type="match status" value="1"/>
</dbReference>
<dbReference type="GO" id="GO:0070210">
    <property type="term" value="C:Rpd3L-Expanded complex"/>
    <property type="evidence" value="ECO:0007669"/>
    <property type="project" value="TreeGrafter"/>
</dbReference>
<dbReference type="PROSITE" id="PS01359">
    <property type="entry name" value="ZF_PHD_1"/>
    <property type="match status" value="1"/>
</dbReference>
<keyword evidence="1" id="KW-0479">Metal-binding</keyword>
<evidence type="ECO:0000256" key="3">
    <source>
        <dbReference type="ARBA" id="ARBA00022833"/>
    </source>
</evidence>
<dbReference type="GO" id="GO:0008270">
    <property type="term" value="F:zinc ion binding"/>
    <property type="evidence" value="ECO:0007669"/>
    <property type="project" value="UniProtKB-KW"/>
</dbReference>
<feature type="compositionally biased region" description="Acidic residues" evidence="4">
    <location>
        <begin position="98"/>
        <end position="107"/>
    </location>
</feature>
<comment type="caution">
    <text evidence="6">The sequence shown here is derived from an EMBL/GenBank/DDBJ whole genome shotgun (WGS) entry which is preliminary data.</text>
</comment>
<dbReference type="SMART" id="SM00249">
    <property type="entry name" value="PHD"/>
    <property type="match status" value="1"/>
</dbReference>
<evidence type="ECO:0000313" key="6">
    <source>
        <dbReference type="EMBL" id="ROV95446.1"/>
    </source>
</evidence>
<dbReference type="AlphaFoldDB" id="A0A423VWH7"/>
<feature type="compositionally biased region" description="Basic and acidic residues" evidence="4">
    <location>
        <begin position="482"/>
        <end position="504"/>
    </location>
</feature>
<evidence type="ECO:0000256" key="1">
    <source>
        <dbReference type="ARBA" id="ARBA00022723"/>
    </source>
</evidence>